<dbReference type="EMBL" id="CAGKOT010000027">
    <property type="protein sequence ID" value="CAB5370072.1"/>
    <property type="molecule type" value="Genomic_DNA"/>
</dbReference>
<organism evidence="1 2">
    <name type="scientific">Rhizophagus irregularis</name>
    <dbReference type="NCBI Taxonomy" id="588596"/>
    <lineage>
        <taxon>Eukaryota</taxon>
        <taxon>Fungi</taxon>
        <taxon>Fungi incertae sedis</taxon>
        <taxon>Mucoromycota</taxon>
        <taxon>Glomeromycotina</taxon>
        <taxon>Glomeromycetes</taxon>
        <taxon>Glomerales</taxon>
        <taxon>Glomeraceae</taxon>
        <taxon>Rhizophagus</taxon>
    </lineage>
</organism>
<dbReference type="AlphaFoldDB" id="A0A2I1FE66"/>
<evidence type="ECO:0000313" key="1">
    <source>
        <dbReference type="EMBL" id="CAB5370072.1"/>
    </source>
</evidence>
<proteinExistence type="predicted"/>
<dbReference type="Proteomes" id="UP000684084">
    <property type="component" value="Unassembled WGS sequence"/>
</dbReference>
<dbReference type="OrthoDB" id="2357972at2759"/>
<dbReference type="VEuPathDB" id="FungiDB:FUN_018329"/>
<evidence type="ECO:0000313" key="2">
    <source>
        <dbReference type="Proteomes" id="UP000684084"/>
    </source>
</evidence>
<protein>
    <submittedName>
        <fullName evidence="1">Uncharacterized protein</fullName>
    </submittedName>
</protein>
<accession>A0A2I1FE66</accession>
<reference evidence="1" key="1">
    <citation type="submission" date="2020-05" db="EMBL/GenBank/DDBJ databases">
        <authorList>
            <person name="Rincon C."/>
            <person name="Sanders R I."/>
            <person name="Robbins C."/>
            <person name="Chaturvedi A."/>
        </authorList>
    </citation>
    <scope>NUCLEOTIDE SEQUENCE</scope>
    <source>
        <strain evidence="1">CHB12</strain>
    </source>
</reference>
<name>A0A2I1FE66_9GLOM</name>
<gene>
    <name evidence="1" type="ORF">CHRIB12_LOCUS12488</name>
</gene>
<comment type="caution">
    <text evidence="1">The sequence shown here is derived from an EMBL/GenBank/DDBJ whole genome shotgun (WGS) entry which is preliminary data.</text>
</comment>
<sequence>MEATIYTFDANGIPTDPQVLIIYNGLSRVQRARYITITNDQLRSDILYAIAEEKKKPWWRRLINLFH</sequence>